<sequence length="381" mass="42069">RCCSFYWSGYIPILNSVLSSSKLVCHMTNWAQYRPSAGKFTPDNIDPFLCTHVIYALATINSFNQISPVEWNDPQLYSSLNSLKNVNPALKTLLTVGGTVNGVSPFIAMVARPESRAAFISSVISFLHTHNFDGLNLDWEYPGHNGSPVGDKEKFTLLVTELAKAFEDDAKDSGRSQLLLSASVAGIRQTIDRAYEVNKIAPHFDFINIMTYDFHGHWEAVTGHNSPLYSSSEETGENSAVFYWISLGAPSGKLLLGFPTYGRTYRLSSGANGLGAPANGPADPGPYTQTAGFWAFYEICDFINTATLGWISEQEVPYATYGSSWLGYDDKRSYSSKVKNFCAKTRKAMLFIHFCCALLNCTCNYSKGSCFLILLSCRFNG</sequence>
<organism evidence="6 7">
    <name type="scientific">Neolamprologus brichardi</name>
    <name type="common">Fairy cichlid</name>
    <name type="synonym">Lamprologus brichardi</name>
    <dbReference type="NCBI Taxonomy" id="32507"/>
    <lineage>
        <taxon>Eukaryota</taxon>
        <taxon>Metazoa</taxon>
        <taxon>Chordata</taxon>
        <taxon>Craniata</taxon>
        <taxon>Vertebrata</taxon>
        <taxon>Euteleostomi</taxon>
        <taxon>Actinopterygii</taxon>
        <taxon>Neopterygii</taxon>
        <taxon>Teleostei</taxon>
        <taxon>Neoteleostei</taxon>
        <taxon>Acanthomorphata</taxon>
        <taxon>Ovalentaria</taxon>
        <taxon>Cichlomorphae</taxon>
        <taxon>Cichliformes</taxon>
        <taxon>Cichlidae</taxon>
        <taxon>African cichlids</taxon>
        <taxon>Pseudocrenilabrinae</taxon>
        <taxon>Lamprologini</taxon>
        <taxon>Neolamprologus</taxon>
    </lineage>
</organism>
<dbReference type="FunFam" id="3.20.20.80:FF:000220">
    <property type="entry name" value="Chitotriosidase-1"/>
    <property type="match status" value="1"/>
</dbReference>
<dbReference type="GO" id="GO:0008061">
    <property type="term" value="F:chitin binding"/>
    <property type="evidence" value="ECO:0007669"/>
    <property type="project" value="InterPro"/>
</dbReference>
<accession>A0A3Q4N4P7</accession>
<dbReference type="Pfam" id="PF00704">
    <property type="entry name" value="Glyco_hydro_18"/>
    <property type="match status" value="1"/>
</dbReference>
<dbReference type="InterPro" id="IPR017853">
    <property type="entry name" value="GH"/>
</dbReference>
<dbReference type="Ensembl" id="ENSNBRT00000027571.1">
    <property type="protein sequence ID" value="ENSNBRP00000026864.1"/>
    <property type="gene ID" value="ENSNBRG00000019868.1"/>
</dbReference>
<dbReference type="InterPro" id="IPR001579">
    <property type="entry name" value="Glyco_hydro_18_chit_AS"/>
</dbReference>
<dbReference type="InterPro" id="IPR001223">
    <property type="entry name" value="Glyco_hydro18_cat"/>
</dbReference>
<dbReference type="InterPro" id="IPR050314">
    <property type="entry name" value="Glycosyl_Hydrlase_18"/>
</dbReference>
<evidence type="ECO:0000313" key="6">
    <source>
        <dbReference type="Ensembl" id="ENSNBRP00000026864.1"/>
    </source>
</evidence>
<dbReference type="FunFam" id="3.10.50.10:FF:000001">
    <property type="entry name" value="Chitinase 3-like 1"/>
    <property type="match status" value="1"/>
</dbReference>
<dbReference type="Proteomes" id="UP000261580">
    <property type="component" value="Unassembled WGS sequence"/>
</dbReference>
<dbReference type="Bgee" id="ENSNBRG00000019868">
    <property type="expression patterns" value="Expressed in heart"/>
</dbReference>
<dbReference type="InterPro" id="IPR029070">
    <property type="entry name" value="Chitinase_insertion_sf"/>
</dbReference>
<reference evidence="6" key="1">
    <citation type="submission" date="2025-08" db="UniProtKB">
        <authorList>
            <consortium name="Ensembl"/>
        </authorList>
    </citation>
    <scope>IDENTIFICATION</scope>
</reference>
<dbReference type="SUPFAM" id="SSF54556">
    <property type="entry name" value="Chitinase insertion domain"/>
    <property type="match status" value="1"/>
</dbReference>
<dbReference type="PROSITE" id="PS01095">
    <property type="entry name" value="GH18_1"/>
    <property type="match status" value="1"/>
</dbReference>
<evidence type="ECO:0000313" key="7">
    <source>
        <dbReference type="Proteomes" id="UP000261580"/>
    </source>
</evidence>
<feature type="domain" description="GH18" evidence="5">
    <location>
        <begin position="21"/>
        <end position="381"/>
    </location>
</feature>
<keyword evidence="7" id="KW-1185">Reference proteome</keyword>
<dbReference type="GeneTree" id="ENSGT00940000162989"/>
<evidence type="ECO:0000256" key="2">
    <source>
        <dbReference type="ARBA" id="ARBA00023157"/>
    </source>
</evidence>
<evidence type="ECO:0000256" key="3">
    <source>
        <dbReference type="ARBA" id="ARBA00023295"/>
    </source>
</evidence>
<dbReference type="Gene3D" id="3.20.20.80">
    <property type="entry name" value="Glycosidases"/>
    <property type="match status" value="1"/>
</dbReference>
<dbReference type="SUPFAM" id="SSF51445">
    <property type="entry name" value="(Trans)glycosidases"/>
    <property type="match status" value="1"/>
</dbReference>
<dbReference type="GO" id="GO:0004568">
    <property type="term" value="F:chitinase activity"/>
    <property type="evidence" value="ECO:0007669"/>
    <property type="project" value="UniProtKB-ARBA"/>
</dbReference>
<comment type="similarity">
    <text evidence="4">Belongs to the glycosyl hydrolase 18 family.</text>
</comment>
<dbReference type="PANTHER" id="PTHR11177">
    <property type="entry name" value="CHITINASE"/>
    <property type="match status" value="1"/>
</dbReference>
<dbReference type="SMART" id="SM00636">
    <property type="entry name" value="Glyco_18"/>
    <property type="match status" value="1"/>
</dbReference>
<protein>
    <submittedName>
        <fullName evidence="6">Acidic mammalian chitinase-like</fullName>
    </submittedName>
</protein>
<evidence type="ECO:0000259" key="5">
    <source>
        <dbReference type="PROSITE" id="PS51910"/>
    </source>
</evidence>
<dbReference type="PANTHER" id="PTHR11177:SF332">
    <property type="entry name" value="CHITINASE"/>
    <property type="match status" value="1"/>
</dbReference>
<dbReference type="GO" id="GO:0006032">
    <property type="term" value="P:chitin catabolic process"/>
    <property type="evidence" value="ECO:0007669"/>
    <property type="project" value="UniProtKB-ARBA"/>
</dbReference>
<reference evidence="6" key="2">
    <citation type="submission" date="2025-09" db="UniProtKB">
        <authorList>
            <consortium name="Ensembl"/>
        </authorList>
    </citation>
    <scope>IDENTIFICATION</scope>
</reference>
<dbReference type="GO" id="GO:0005576">
    <property type="term" value="C:extracellular region"/>
    <property type="evidence" value="ECO:0007669"/>
    <property type="project" value="TreeGrafter"/>
</dbReference>
<keyword evidence="2" id="KW-1015">Disulfide bond</keyword>
<proteinExistence type="inferred from homology"/>
<dbReference type="PROSITE" id="PS51910">
    <property type="entry name" value="GH18_2"/>
    <property type="match status" value="1"/>
</dbReference>
<name>A0A3Q4N4P7_NEOBR</name>
<dbReference type="AlphaFoldDB" id="A0A3Q4N4P7"/>
<dbReference type="Gene3D" id="3.10.50.10">
    <property type="match status" value="1"/>
</dbReference>
<dbReference type="InterPro" id="IPR011583">
    <property type="entry name" value="Chitinase_II/V-like_cat"/>
</dbReference>
<evidence type="ECO:0000256" key="1">
    <source>
        <dbReference type="ARBA" id="ARBA00022801"/>
    </source>
</evidence>
<dbReference type="GO" id="GO:0005975">
    <property type="term" value="P:carbohydrate metabolic process"/>
    <property type="evidence" value="ECO:0007669"/>
    <property type="project" value="InterPro"/>
</dbReference>
<keyword evidence="3" id="KW-0326">Glycosidase</keyword>
<keyword evidence="1" id="KW-0378">Hydrolase</keyword>
<evidence type="ECO:0000256" key="4">
    <source>
        <dbReference type="RuleBase" id="RU004453"/>
    </source>
</evidence>